<dbReference type="InterPro" id="IPR001977">
    <property type="entry name" value="Depp_CoAkinase"/>
</dbReference>
<dbReference type="PROSITE" id="PS51219">
    <property type="entry name" value="DPCK"/>
    <property type="match status" value="1"/>
</dbReference>
<evidence type="ECO:0000256" key="1">
    <source>
        <dbReference type="ARBA" id="ARBA00009018"/>
    </source>
</evidence>
<comment type="subcellular location">
    <subcellularLocation>
        <location evidence="5">Cytoplasm</location>
    </subcellularLocation>
</comment>
<dbReference type="AlphaFoldDB" id="A0A9E4K5R4"/>
<dbReference type="GO" id="GO:0005524">
    <property type="term" value="F:ATP binding"/>
    <property type="evidence" value="ECO:0007669"/>
    <property type="project" value="UniProtKB-UniRule"/>
</dbReference>
<dbReference type="GO" id="GO:0005737">
    <property type="term" value="C:cytoplasm"/>
    <property type="evidence" value="ECO:0007669"/>
    <property type="project" value="UniProtKB-SubCell"/>
</dbReference>
<dbReference type="GO" id="GO:0015937">
    <property type="term" value="P:coenzyme A biosynthetic process"/>
    <property type="evidence" value="ECO:0007669"/>
    <property type="project" value="UniProtKB-UniRule"/>
</dbReference>
<reference evidence="7" key="1">
    <citation type="journal article" date="2021" name="Proc. Natl. Acad. Sci. U.S.A.">
        <title>Global biogeography of chemosynthetic symbionts reveals both localized and globally distributed symbiont groups. .</title>
        <authorList>
            <person name="Osvatic J.T."/>
            <person name="Wilkins L.G.E."/>
            <person name="Leibrecht L."/>
            <person name="Leray M."/>
            <person name="Zauner S."/>
            <person name="Polzin J."/>
            <person name="Camacho Y."/>
            <person name="Gros O."/>
            <person name="van Gils J.A."/>
            <person name="Eisen J.A."/>
            <person name="Petersen J.M."/>
            <person name="Yuen B."/>
        </authorList>
    </citation>
    <scope>NUCLEOTIDE SEQUENCE</scope>
    <source>
        <strain evidence="7">MAGL173</strain>
    </source>
</reference>
<gene>
    <name evidence="5 7" type="primary">coaE</name>
    <name evidence="7" type="ORF">JAZ04_10720</name>
</gene>
<keyword evidence="5 7" id="KW-0808">Transferase</keyword>
<evidence type="ECO:0000313" key="7">
    <source>
        <dbReference type="EMBL" id="MCG7939311.1"/>
    </source>
</evidence>
<dbReference type="InterPro" id="IPR027417">
    <property type="entry name" value="P-loop_NTPase"/>
</dbReference>
<evidence type="ECO:0000313" key="8">
    <source>
        <dbReference type="Proteomes" id="UP000886687"/>
    </source>
</evidence>
<dbReference type="CDD" id="cd02022">
    <property type="entry name" value="DPCK"/>
    <property type="match status" value="1"/>
</dbReference>
<name>A0A9E4K5R4_9GAMM</name>
<comment type="pathway">
    <text evidence="5">Cofactor biosynthesis; coenzyme A biosynthesis; CoA from (R)-pantothenate: step 5/5.</text>
</comment>
<evidence type="ECO:0000256" key="3">
    <source>
        <dbReference type="ARBA" id="ARBA00022840"/>
    </source>
</evidence>
<dbReference type="SUPFAM" id="SSF52540">
    <property type="entry name" value="P-loop containing nucleoside triphosphate hydrolases"/>
    <property type="match status" value="1"/>
</dbReference>
<dbReference type="Proteomes" id="UP000886687">
    <property type="component" value="Unassembled WGS sequence"/>
</dbReference>
<dbReference type="Gene3D" id="3.40.50.300">
    <property type="entry name" value="P-loop containing nucleotide triphosphate hydrolases"/>
    <property type="match status" value="1"/>
</dbReference>
<dbReference type="GO" id="GO:0004140">
    <property type="term" value="F:dephospho-CoA kinase activity"/>
    <property type="evidence" value="ECO:0007669"/>
    <property type="project" value="UniProtKB-UniRule"/>
</dbReference>
<evidence type="ECO:0000256" key="4">
    <source>
        <dbReference type="ARBA" id="ARBA00022993"/>
    </source>
</evidence>
<dbReference type="HAMAP" id="MF_00376">
    <property type="entry name" value="Dephospho_CoA_kinase"/>
    <property type="match status" value="1"/>
</dbReference>
<evidence type="ECO:0000256" key="6">
    <source>
        <dbReference type="NCBIfam" id="TIGR00152"/>
    </source>
</evidence>
<sequence>MLVVALTGGIGCGKSAVSTHLESLGVPIIDADHLAHQLVQPGTPALVDIQNVFGGSVIDNRGCLNRTALRNIVFDKPQQREQLESILHPRIKAAMEAWLKSQTAEYVVLVIPLLFETGQQTLADRILLVDCYESIQIDRVLQRDKLSRKQIQQIIASQANRQTRLQGANDIIENNSTYANLIKATNDIHEKYLKLAIENRKPTS</sequence>
<comment type="similarity">
    <text evidence="1 5">Belongs to the CoaE family.</text>
</comment>
<proteinExistence type="inferred from homology"/>
<keyword evidence="3 5" id="KW-0067">ATP-binding</keyword>
<keyword evidence="5 7" id="KW-0418">Kinase</keyword>
<dbReference type="EMBL" id="JAEPDI010000005">
    <property type="protein sequence ID" value="MCG7939311.1"/>
    <property type="molecule type" value="Genomic_DNA"/>
</dbReference>
<comment type="caution">
    <text evidence="7">The sequence shown here is derived from an EMBL/GenBank/DDBJ whole genome shotgun (WGS) entry which is preliminary data.</text>
</comment>
<accession>A0A9E4K5R4</accession>
<dbReference type="EC" id="2.7.1.24" evidence="5 6"/>
<comment type="function">
    <text evidence="5">Catalyzes the phosphorylation of the 3'-hydroxyl group of dephosphocoenzyme A to form coenzyme A.</text>
</comment>
<keyword evidence="4 5" id="KW-0173">Coenzyme A biosynthesis</keyword>
<dbReference type="NCBIfam" id="TIGR00152">
    <property type="entry name" value="dephospho-CoA kinase"/>
    <property type="match status" value="1"/>
</dbReference>
<comment type="catalytic activity">
    <reaction evidence="5">
        <text>3'-dephospho-CoA + ATP = ADP + CoA + H(+)</text>
        <dbReference type="Rhea" id="RHEA:18245"/>
        <dbReference type="ChEBI" id="CHEBI:15378"/>
        <dbReference type="ChEBI" id="CHEBI:30616"/>
        <dbReference type="ChEBI" id="CHEBI:57287"/>
        <dbReference type="ChEBI" id="CHEBI:57328"/>
        <dbReference type="ChEBI" id="CHEBI:456216"/>
        <dbReference type="EC" id="2.7.1.24"/>
    </reaction>
</comment>
<feature type="binding site" evidence="5">
    <location>
        <begin position="11"/>
        <end position="16"/>
    </location>
    <ligand>
        <name>ATP</name>
        <dbReference type="ChEBI" id="CHEBI:30616"/>
    </ligand>
</feature>
<dbReference type="Pfam" id="PF01121">
    <property type="entry name" value="CoaE"/>
    <property type="match status" value="1"/>
</dbReference>
<dbReference type="PANTHER" id="PTHR10695:SF46">
    <property type="entry name" value="BIFUNCTIONAL COENZYME A SYNTHASE-RELATED"/>
    <property type="match status" value="1"/>
</dbReference>
<dbReference type="PANTHER" id="PTHR10695">
    <property type="entry name" value="DEPHOSPHO-COA KINASE-RELATED"/>
    <property type="match status" value="1"/>
</dbReference>
<keyword evidence="5" id="KW-0963">Cytoplasm</keyword>
<evidence type="ECO:0000256" key="2">
    <source>
        <dbReference type="ARBA" id="ARBA00022741"/>
    </source>
</evidence>
<organism evidence="7 8">
    <name type="scientific">Candidatus Thiodiazotropha lotti</name>
    <dbReference type="NCBI Taxonomy" id="2792787"/>
    <lineage>
        <taxon>Bacteria</taxon>
        <taxon>Pseudomonadati</taxon>
        <taxon>Pseudomonadota</taxon>
        <taxon>Gammaproteobacteria</taxon>
        <taxon>Chromatiales</taxon>
        <taxon>Sedimenticolaceae</taxon>
        <taxon>Candidatus Thiodiazotropha</taxon>
    </lineage>
</organism>
<protein>
    <recommendedName>
        <fullName evidence="5 6">Dephospho-CoA kinase</fullName>
        <ecNumber evidence="5 6">2.7.1.24</ecNumber>
    </recommendedName>
    <alternativeName>
        <fullName evidence="5">Dephosphocoenzyme A kinase</fullName>
    </alternativeName>
</protein>
<keyword evidence="2 5" id="KW-0547">Nucleotide-binding</keyword>
<evidence type="ECO:0000256" key="5">
    <source>
        <dbReference type="HAMAP-Rule" id="MF_00376"/>
    </source>
</evidence>